<proteinExistence type="predicted"/>
<gene>
    <name evidence="2" type="primary">Dwil\GK22205</name>
    <name evidence="2" type="ORF">Dwil_GK22205</name>
</gene>
<dbReference type="GO" id="GO:0001228">
    <property type="term" value="F:DNA-binding transcription activator activity, RNA polymerase II-specific"/>
    <property type="evidence" value="ECO:0007669"/>
    <property type="project" value="EnsemblMetazoa"/>
</dbReference>
<feature type="region of interest" description="Disordered" evidence="1">
    <location>
        <begin position="181"/>
        <end position="216"/>
    </location>
</feature>
<feature type="region of interest" description="Disordered" evidence="1">
    <location>
        <begin position="95"/>
        <end position="118"/>
    </location>
</feature>
<organism evidence="2 3">
    <name type="scientific">Drosophila willistoni</name>
    <name type="common">Fruit fly</name>
    <dbReference type="NCBI Taxonomy" id="7260"/>
    <lineage>
        <taxon>Eukaryota</taxon>
        <taxon>Metazoa</taxon>
        <taxon>Ecdysozoa</taxon>
        <taxon>Arthropoda</taxon>
        <taxon>Hexapoda</taxon>
        <taxon>Insecta</taxon>
        <taxon>Pterygota</taxon>
        <taxon>Neoptera</taxon>
        <taxon>Endopterygota</taxon>
        <taxon>Diptera</taxon>
        <taxon>Brachycera</taxon>
        <taxon>Muscomorpha</taxon>
        <taxon>Ephydroidea</taxon>
        <taxon>Drosophilidae</taxon>
        <taxon>Drosophila</taxon>
        <taxon>Sophophora</taxon>
    </lineage>
</organism>
<dbReference type="GO" id="GO:0035209">
    <property type="term" value="P:pupal development"/>
    <property type="evidence" value="ECO:0007669"/>
    <property type="project" value="EnsemblMetazoa"/>
</dbReference>
<accession>A0A0Q9WR18</accession>
<dbReference type="GO" id="GO:0007475">
    <property type="term" value="P:apposition of dorsal and ventral imaginal disc-derived wing surfaces"/>
    <property type="evidence" value="ECO:0007669"/>
    <property type="project" value="EnsemblMetazoa"/>
</dbReference>
<dbReference type="OrthoDB" id="7765403at2759"/>
<reference evidence="2 3" key="1">
    <citation type="journal article" date="2007" name="Nature">
        <title>Evolution of genes and genomes on the Drosophila phylogeny.</title>
        <authorList>
            <consortium name="Drosophila 12 Genomes Consortium"/>
            <person name="Clark A.G."/>
            <person name="Eisen M.B."/>
            <person name="Smith D.R."/>
            <person name="Bergman C.M."/>
            <person name="Oliver B."/>
            <person name="Markow T.A."/>
            <person name="Kaufman T.C."/>
            <person name="Kellis M."/>
            <person name="Gelbart W."/>
            <person name="Iyer V.N."/>
            <person name="Pollard D.A."/>
            <person name="Sackton T.B."/>
            <person name="Larracuente A.M."/>
            <person name="Singh N.D."/>
            <person name="Abad J.P."/>
            <person name="Abt D.N."/>
            <person name="Adryan B."/>
            <person name="Aguade M."/>
            <person name="Akashi H."/>
            <person name="Anderson W.W."/>
            <person name="Aquadro C.F."/>
            <person name="Ardell D.H."/>
            <person name="Arguello R."/>
            <person name="Artieri C.G."/>
            <person name="Barbash D.A."/>
            <person name="Barker D."/>
            <person name="Barsanti P."/>
            <person name="Batterham P."/>
            <person name="Batzoglou S."/>
            <person name="Begun D."/>
            <person name="Bhutkar A."/>
            <person name="Blanco E."/>
            <person name="Bosak S.A."/>
            <person name="Bradley R.K."/>
            <person name="Brand A.D."/>
            <person name="Brent M.R."/>
            <person name="Brooks A.N."/>
            <person name="Brown R.H."/>
            <person name="Butlin R.K."/>
            <person name="Caggese C."/>
            <person name="Calvi B.R."/>
            <person name="Bernardo de Carvalho A."/>
            <person name="Caspi A."/>
            <person name="Castrezana S."/>
            <person name="Celniker S.E."/>
            <person name="Chang J.L."/>
            <person name="Chapple C."/>
            <person name="Chatterji S."/>
            <person name="Chinwalla A."/>
            <person name="Civetta A."/>
            <person name="Clifton S.W."/>
            <person name="Comeron J.M."/>
            <person name="Costello J.C."/>
            <person name="Coyne J.A."/>
            <person name="Daub J."/>
            <person name="David R.G."/>
            <person name="Delcher A.L."/>
            <person name="Delehaunty K."/>
            <person name="Do C.B."/>
            <person name="Ebling H."/>
            <person name="Edwards K."/>
            <person name="Eickbush T."/>
            <person name="Evans J.D."/>
            <person name="Filipski A."/>
            <person name="Findeiss S."/>
            <person name="Freyhult E."/>
            <person name="Fulton L."/>
            <person name="Fulton R."/>
            <person name="Garcia A.C."/>
            <person name="Gardiner A."/>
            <person name="Garfield D.A."/>
            <person name="Garvin B.E."/>
            <person name="Gibson G."/>
            <person name="Gilbert D."/>
            <person name="Gnerre S."/>
            <person name="Godfrey J."/>
            <person name="Good R."/>
            <person name="Gotea V."/>
            <person name="Gravely B."/>
            <person name="Greenberg A.J."/>
            <person name="Griffiths-Jones S."/>
            <person name="Gross S."/>
            <person name="Guigo R."/>
            <person name="Gustafson E.A."/>
            <person name="Haerty W."/>
            <person name="Hahn M.W."/>
            <person name="Halligan D.L."/>
            <person name="Halpern A.L."/>
            <person name="Halter G.M."/>
            <person name="Han M.V."/>
            <person name="Heger A."/>
            <person name="Hillier L."/>
            <person name="Hinrichs A.S."/>
            <person name="Holmes I."/>
            <person name="Hoskins R.A."/>
            <person name="Hubisz M.J."/>
            <person name="Hultmark D."/>
            <person name="Huntley M.A."/>
            <person name="Jaffe D.B."/>
            <person name="Jagadeeshan S."/>
            <person name="Jeck W.R."/>
            <person name="Johnson J."/>
            <person name="Jones C.D."/>
            <person name="Jordan W.C."/>
            <person name="Karpen G.H."/>
            <person name="Kataoka E."/>
            <person name="Keightley P.D."/>
            <person name="Kheradpour P."/>
            <person name="Kirkness E.F."/>
            <person name="Koerich L.B."/>
            <person name="Kristiansen K."/>
            <person name="Kudrna D."/>
            <person name="Kulathinal R.J."/>
            <person name="Kumar S."/>
            <person name="Kwok R."/>
            <person name="Lander E."/>
            <person name="Langley C.H."/>
            <person name="Lapoint R."/>
            <person name="Lazzaro B.P."/>
            <person name="Lee S.J."/>
            <person name="Levesque L."/>
            <person name="Li R."/>
            <person name="Lin C.F."/>
            <person name="Lin M.F."/>
            <person name="Lindblad-Toh K."/>
            <person name="Llopart A."/>
            <person name="Long M."/>
            <person name="Low L."/>
            <person name="Lozovsky E."/>
            <person name="Lu J."/>
            <person name="Luo M."/>
            <person name="Machado C.A."/>
            <person name="Makalowski W."/>
            <person name="Marzo M."/>
            <person name="Matsuda M."/>
            <person name="Matzkin L."/>
            <person name="McAllister B."/>
            <person name="McBride C.S."/>
            <person name="McKernan B."/>
            <person name="McKernan K."/>
            <person name="Mendez-Lago M."/>
            <person name="Minx P."/>
            <person name="Mollenhauer M.U."/>
            <person name="Montooth K."/>
            <person name="Mount S.M."/>
            <person name="Mu X."/>
            <person name="Myers E."/>
            <person name="Negre B."/>
            <person name="Newfeld S."/>
            <person name="Nielsen R."/>
            <person name="Noor M.A."/>
            <person name="O'Grady P."/>
            <person name="Pachter L."/>
            <person name="Papaceit M."/>
            <person name="Parisi M.J."/>
            <person name="Parisi M."/>
            <person name="Parts L."/>
            <person name="Pedersen J.S."/>
            <person name="Pesole G."/>
            <person name="Phillippy A.M."/>
            <person name="Ponting C.P."/>
            <person name="Pop M."/>
            <person name="Porcelli D."/>
            <person name="Powell J.R."/>
            <person name="Prohaska S."/>
            <person name="Pruitt K."/>
            <person name="Puig M."/>
            <person name="Quesneville H."/>
            <person name="Ram K.R."/>
            <person name="Rand D."/>
            <person name="Rasmussen M.D."/>
            <person name="Reed L.K."/>
            <person name="Reenan R."/>
            <person name="Reily A."/>
            <person name="Remington K.A."/>
            <person name="Rieger T.T."/>
            <person name="Ritchie M.G."/>
            <person name="Robin C."/>
            <person name="Rogers Y.H."/>
            <person name="Rohde C."/>
            <person name="Rozas J."/>
            <person name="Rubenfield M.J."/>
            <person name="Ruiz A."/>
            <person name="Russo S."/>
            <person name="Salzberg S.L."/>
            <person name="Sanchez-Gracia A."/>
            <person name="Saranga D.J."/>
            <person name="Sato H."/>
            <person name="Schaeffer S.W."/>
            <person name="Schatz M.C."/>
            <person name="Schlenke T."/>
            <person name="Schwartz R."/>
            <person name="Segarra C."/>
            <person name="Singh R.S."/>
            <person name="Sirot L."/>
            <person name="Sirota M."/>
            <person name="Sisneros N.B."/>
            <person name="Smith C.D."/>
            <person name="Smith T.F."/>
            <person name="Spieth J."/>
            <person name="Stage D.E."/>
            <person name="Stark A."/>
            <person name="Stephan W."/>
            <person name="Strausberg R.L."/>
            <person name="Strempel S."/>
            <person name="Sturgill D."/>
            <person name="Sutton G."/>
            <person name="Sutton G.G."/>
            <person name="Tao W."/>
            <person name="Teichmann S."/>
            <person name="Tobari Y.N."/>
            <person name="Tomimura Y."/>
            <person name="Tsolas J.M."/>
            <person name="Valente V.L."/>
            <person name="Venter E."/>
            <person name="Venter J.C."/>
            <person name="Vicario S."/>
            <person name="Vieira F.G."/>
            <person name="Vilella A.J."/>
            <person name="Villasante A."/>
            <person name="Walenz B."/>
            <person name="Wang J."/>
            <person name="Wasserman M."/>
            <person name="Watts T."/>
            <person name="Wilson D."/>
            <person name="Wilson R.K."/>
            <person name="Wing R.A."/>
            <person name="Wolfner M.F."/>
            <person name="Wong A."/>
            <person name="Wong G.K."/>
            <person name="Wu C.I."/>
            <person name="Wu G."/>
            <person name="Yamamoto D."/>
            <person name="Yang H.P."/>
            <person name="Yang S.P."/>
            <person name="Yorke J.A."/>
            <person name="Yoshida K."/>
            <person name="Zdobnov E."/>
            <person name="Zhang P."/>
            <person name="Zhang Y."/>
            <person name="Zimin A.V."/>
            <person name="Baldwin J."/>
            <person name="Abdouelleil A."/>
            <person name="Abdulkadir J."/>
            <person name="Abebe A."/>
            <person name="Abera B."/>
            <person name="Abreu J."/>
            <person name="Acer S.C."/>
            <person name="Aftuck L."/>
            <person name="Alexander A."/>
            <person name="An P."/>
            <person name="Anderson E."/>
            <person name="Anderson S."/>
            <person name="Arachi H."/>
            <person name="Azer M."/>
            <person name="Bachantsang P."/>
            <person name="Barry A."/>
            <person name="Bayul T."/>
            <person name="Berlin A."/>
            <person name="Bessette D."/>
            <person name="Bloom T."/>
            <person name="Blye J."/>
            <person name="Boguslavskiy L."/>
            <person name="Bonnet C."/>
            <person name="Boukhgalter B."/>
            <person name="Bourzgui I."/>
            <person name="Brown A."/>
            <person name="Cahill P."/>
            <person name="Channer S."/>
            <person name="Cheshatsang Y."/>
            <person name="Chuda L."/>
            <person name="Citroen M."/>
            <person name="Collymore A."/>
            <person name="Cooke P."/>
            <person name="Costello M."/>
            <person name="D'Aco K."/>
            <person name="Daza R."/>
            <person name="De Haan G."/>
            <person name="DeGray S."/>
            <person name="DeMaso C."/>
            <person name="Dhargay N."/>
            <person name="Dooley K."/>
            <person name="Dooley E."/>
            <person name="Doricent M."/>
            <person name="Dorje P."/>
            <person name="Dorjee K."/>
            <person name="Dupes A."/>
            <person name="Elong R."/>
            <person name="Falk J."/>
            <person name="Farina A."/>
            <person name="Faro S."/>
            <person name="Ferguson D."/>
            <person name="Fisher S."/>
            <person name="Foley C.D."/>
            <person name="Franke A."/>
            <person name="Friedrich D."/>
            <person name="Gadbois L."/>
            <person name="Gearin G."/>
            <person name="Gearin C.R."/>
            <person name="Giannoukos G."/>
            <person name="Goode T."/>
            <person name="Graham J."/>
            <person name="Grandbois E."/>
            <person name="Grewal S."/>
            <person name="Gyaltsen K."/>
            <person name="Hafez N."/>
            <person name="Hagos B."/>
            <person name="Hall J."/>
            <person name="Henson C."/>
            <person name="Hollinger A."/>
            <person name="Honan T."/>
            <person name="Huard M.D."/>
            <person name="Hughes L."/>
            <person name="Hurhula B."/>
            <person name="Husby M.E."/>
            <person name="Kamat A."/>
            <person name="Kanga B."/>
            <person name="Kashin S."/>
            <person name="Khazanovich D."/>
            <person name="Kisner P."/>
            <person name="Lance K."/>
            <person name="Lara M."/>
            <person name="Lee W."/>
            <person name="Lennon N."/>
            <person name="Letendre F."/>
            <person name="LeVine R."/>
            <person name="Lipovsky A."/>
            <person name="Liu X."/>
            <person name="Liu J."/>
            <person name="Liu S."/>
            <person name="Lokyitsang T."/>
            <person name="Lokyitsang Y."/>
            <person name="Lubonja R."/>
            <person name="Lui A."/>
            <person name="MacDonald P."/>
            <person name="Magnisalis V."/>
            <person name="Maru K."/>
            <person name="Matthews C."/>
            <person name="McCusker W."/>
            <person name="McDonough S."/>
            <person name="Mehta T."/>
            <person name="Meldrim J."/>
            <person name="Meneus L."/>
            <person name="Mihai O."/>
            <person name="Mihalev A."/>
            <person name="Mihova T."/>
            <person name="Mittelman R."/>
            <person name="Mlenga V."/>
            <person name="Montmayeur A."/>
            <person name="Mulrain L."/>
            <person name="Navidi A."/>
            <person name="Naylor J."/>
            <person name="Negash T."/>
            <person name="Nguyen T."/>
            <person name="Nguyen N."/>
            <person name="Nicol R."/>
            <person name="Norbu C."/>
            <person name="Norbu N."/>
            <person name="Novod N."/>
            <person name="O'Neill B."/>
            <person name="Osman S."/>
            <person name="Markiewicz E."/>
            <person name="Oyono O.L."/>
            <person name="Patti C."/>
            <person name="Phunkhang P."/>
            <person name="Pierre F."/>
            <person name="Priest M."/>
            <person name="Raghuraman S."/>
            <person name="Rege F."/>
            <person name="Reyes R."/>
            <person name="Rise C."/>
            <person name="Rogov P."/>
            <person name="Ross K."/>
            <person name="Ryan E."/>
            <person name="Settipalli S."/>
            <person name="Shea T."/>
            <person name="Sherpa N."/>
            <person name="Shi L."/>
            <person name="Shih D."/>
            <person name="Sparrow T."/>
            <person name="Spaulding J."/>
            <person name="Stalker J."/>
            <person name="Stange-Thomann N."/>
            <person name="Stavropoulos S."/>
            <person name="Stone C."/>
            <person name="Strader C."/>
            <person name="Tesfaye S."/>
            <person name="Thomson T."/>
            <person name="Thoulutsang Y."/>
            <person name="Thoulutsang D."/>
            <person name="Topham K."/>
            <person name="Topping I."/>
            <person name="Tsamla T."/>
            <person name="Vassiliev H."/>
            <person name="Vo A."/>
            <person name="Wangchuk T."/>
            <person name="Wangdi T."/>
            <person name="Weiand M."/>
            <person name="Wilkinson J."/>
            <person name="Wilson A."/>
            <person name="Yadav S."/>
            <person name="Young G."/>
            <person name="Yu Q."/>
            <person name="Zembek L."/>
            <person name="Zhong D."/>
            <person name="Zimmer A."/>
            <person name="Zwirko Z."/>
            <person name="Jaffe D.B."/>
            <person name="Alvarez P."/>
            <person name="Brockman W."/>
            <person name="Butler J."/>
            <person name="Chin C."/>
            <person name="Gnerre S."/>
            <person name="Grabherr M."/>
            <person name="Kleber M."/>
            <person name="Mauceli E."/>
            <person name="MacCallum I."/>
        </authorList>
    </citation>
    <scope>NUCLEOTIDE SEQUENCE [LARGE SCALE GENOMIC DNA]</scope>
    <source>
        <strain evidence="3">Tucson 14030-0811.24</strain>
    </source>
</reference>
<dbReference type="AlphaFoldDB" id="A0A0Q9WR18"/>
<keyword evidence="3" id="KW-1185">Reference proteome</keyword>
<dbReference type="GO" id="GO:0008586">
    <property type="term" value="P:imaginal disc-derived wing vein morphogenesis"/>
    <property type="evidence" value="ECO:0007669"/>
    <property type="project" value="EnsemblMetazoa"/>
</dbReference>
<dbReference type="STRING" id="7260.A0A0Q9WR18"/>
<protein>
    <submittedName>
        <fullName evidence="2">Uncharacterized protein</fullName>
    </submittedName>
</protein>
<dbReference type="Proteomes" id="UP000007798">
    <property type="component" value="Unassembled WGS sequence"/>
</dbReference>
<dbReference type="GO" id="GO:0007614">
    <property type="term" value="P:short-term memory"/>
    <property type="evidence" value="ECO:0007669"/>
    <property type="project" value="EnsemblMetazoa"/>
</dbReference>
<dbReference type="GO" id="GO:0140297">
    <property type="term" value="F:DNA-binding transcription factor binding"/>
    <property type="evidence" value="ECO:0007669"/>
    <property type="project" value="EnsemblMetazoa"/>
</dbReference>
<dbReference type="GO" id="GO:0007430">
    <property type="term" value="P:terminal branching, open tracheal system"/>
    <property type="evidence" value="ECO:0007669"/>
    <property type="project" value="EnsemblMetazoa"/>
</dbReference>
<dbReference type="GO" id="GO:0030154">
    <property type="term" value="P:cell differentiation"/>
    <property type="evidence" value="ECO:0007669"/>
    <property type="project" value="EnsemblMetazoa"/>
</dbReference>
<sequence length="216" mass="22178">MVKKEEEAEDKMEEDWRLIGGVSSEYSADERSPTSSGNESDDSSDVEMPSEVTELDSSKAELNTVSAATATTAAAAAASTSTIVTGGGGVGAGGSKAMPALNHQTDQGPSSSKGCSGAAAVQPTAASSDSKYVYPAASFANIPPDMLRQLIQTGHLQVHAEEDGNQYVTIPLSSSAASLIKGNKMAASSSTQSSNPAQVKSEQVAEKPLSIKQEYD</sequence>
<evidence type="ECO:0000313" key="3">
    <source>
        <dbReference type="Proteomes" id="UP000007798"/>
    </source>
</evidence>
<evidence type="ECO:0000313" key="2">
    <source>
        <dbReference type="EMBL" id="KRF98577.1"/>
    </source>
</evidence>
<dbReference type="GO" id="GO:0030431">
    <property type="term" value="P:sleep"/>
    <property type="evidence" value="ECO:0007669"/>
    <property type="project" value="EnsemblMetazoa"/>
</dbReference>
<evidence type="ECO:0000256" key="1">
    <source>
        <dbReference type="SAM" id="MobiDB-lite"/>
    </source>
</evidence>
<feature type="region of interest" description="Disordered" evidence="1">
    <location>
        <begin position="1"/>
        <end position="59"/>
    </location>
</feature>
<dbReference type="EMBL" id="CH963894">
    <property type="protein sequence ID" value="KRF98577.1"/>
    <property type="molecule type" value="Genomic_DNA"/>
</dbReference>
<feature type="compositionally biased region" description="Polar residues" evidence="1">
    <location>
        <begin position="102"/>
        <end position="114"/>
    </location>
</feature>
<dbReference type="GO" id="GO:0005634">
    <property type="term" value="C:nucleus"/>
    <property type="evidence" value="ECO:0007669"/>
    <property type="project" value="EnsemblMetazoa"/>
</dbReference>
<feature type="compositionally biased region" description="Polar residues" evidence="1">
    <location>
        <begin position="186"/>
        <end position="201"/>
    </location>
</feature>
<dbReference type="GO" id="GO:0002168">
    <property type="term" value="P:instar larval development"/>
    <property type="evidence" value="ECO:0007669"/>
    <property type="project" value="EnsemblMetazoa"/>
</dbReference>
<dbReference type="InParanoid" id="A0A0Q9WR18"/>
<name>A0A0Q9WR18_DROWI</name>